<dbReference type="GO" id="GO:0018845">
    <property type="term" value="F:2-hydroxychromene-2-carboxylate isomerase activity"/>
    <property type="evidence" value="ECO:0007669"/>
    <property type="project" value="UniProtKB-UniRule"/>
</dbReference>
<dbReference type="RefSeq" id="WP_114087136.1">
    <property type="nucleotide sequence ID" value="NZ_JPWH01000002.1"/>
</dbReference>
<evidence type="ECO:0000256" key="2">
    <source>
        <dbReference type="PIRSR" id="PIRSR006386-1"/>
    </source>
</evidence>
<dbReference type="Pfam" id="PF01323">
    <property type="entry name" value="DSBA"/>
    <property type="match status" value="1"/>
</dbReference>
<dbReference type="EMBL" id="JPWH01000002">
    <property type="protein sequence ID" value="RCK53720.1"/>
    <property type="molecule type" value="Genomic_DNA"/>
</dbReference>
<dbReference type="GO" id="GO:0004602">
    <property type="term" value="F:glutathione peroxidase activity"/>
    <property type="evidence" value="ECO:0007669"/>
    <property type="project" value="TreeGrafter"/>
</dbReference>
<gene>
    <name evidence="4" type="ORF">TH25_04215</name>
</gene>
<protein>
    <recommendedName>
        <fullName evidence="1">2-hydroxychromene-2-carboxylate isomerase</fullName>
        <ecNumber evidence="1">5.99.1.4</ecNumber>
    </recommendedName>
</protein>
<sequence>MSDVDFYFDFSSPYGYFAAERIDGLAQRCGVRVNWKPYLIGVVFKQTGQTPLVDQPIRGDYFRRDMERCAKLQGTPFKLPAKFPYAATAPSRAFYWINSFDPALAKRFAHDIYRGYFADGLDMSNQETVIASATRHDINADDLRAAMTDPKWKQHLRDVINEAIERGAFGSPFFFYEDEPFFGNDRMDQLEQWIKSRP</sequence>
<evidence type="ECO:0000313" key="5">
    <source>
        <dbReference type="Proteomes" id="UP000252517"/>
    </source>
</evidence>
<keyword evidence="1 4" id="KW-0413">Isomerase</keyword>
<accession>A0A367XKQ4</accession>
<comment type="similarity">
    <text evidence="1">Belongs to the GST superfamily. NadH family.</text>
</comment>
<feature type="domain" description="DSBA-like thioredoxin" evidence="3">
    <location>
        <begin position="4"/>
        <end position="194"/>
    </location>
</feature>
<name>A0A367XKQ4_9PROT</name>
<dbReference type="SUPFAM" id="SSF52833">
    <property type="entry name" value="Thioredoxin-like"/>
    <property type="match status" value="1"/>
</dbReference>
<comment type="caution">
    <text evidence="4">The sequence shown here is derived from an EMBL/GenBank/DDBJ whole genome shotgun (WGS) entry which is preliminary data.</text>
</comment>
<dbReference type="InterPro" id="IPR044087">
    <property type="entry name" value="NahD-like"/>
</dbReference>
<feature type="active site" description="Nucleophile" evidence="2">
    <location>
        <position position="12"/>
    </location>
</feature>
<evidence type="ECO:0000256" key="1">
    <source>
        <dbReference type="PIRNR" id="PIRNR006386"/>
    </source>
</evidence>
<dbReference type="GO" id="GO:1901170">
    <property type="term" value="P:naphthalene catabolic process"/>
    <property type="evidence" value="ECO:0007669"/>
    <property type="project" value="InterPro"/>
</dbReference>
<dbReference type="OrthoDB" id="5244108at2"/>
<dbReference type="InterPro" id="IPR014440">
    <property type="entry name" value="HCCAis_GSTk"/>
</dbReference>
<dbReference type="InterPro" id="IPR036249">
    <property type="entry name" value="Thioredoxin-like_sf"/>
</dbReference>
<dbReference type="CDD" id="cd03022">
    <property type="entry name" value="DsbA_HCCA_Iso"/>
    <property type="match status" value="1"/>
</dbReference>
<dbReference type="GO" id="GO:0004364">
    <property type="term" value="F:glutathione transferase activity"/>
    <property type="evidence" value="ECO:0007669"/>
    <property type="project" value="TreeGrafter"/>
</dbReference>
<comment type="catalytic activity">
    <reaction evidence="1">
        <text>2-hydroxychromene-2-carboxylate = (3E)-4-(2-hydroxyphenyl)-2-oxobut-3-enoate</text>
        <dbReference type="Rhea" id="RHEA:27401"/>
        <dbReference type="ChEBI" id="CHEBI:59350"/>
        <dbReference type="ChEBI" id="CHEBI:59353"/>
        <dbReference type="EC" id="5.99.1.4"/>
    </reaction>
</comment>
<dbReference type="Proteomes" id="UP000252517">
    <property type="component" value="Unassembled WGS sequence"/>
</dbReference>
<dbReference type="PIRSF" id="PIRSF006386">
    <property type="entry name" value="HCCAis_GSTk"/>
    <property type="match status" value="1"/>
</dbReference>
<evidence type="ECO:0000259" key="3">
    <source>
        <dbReference type="Pfam" id="PF01323"/>
    </source>
</evidence>
<dbReference type="EC" id="5.99.1.4" evidence="1"/>
<dbReference type="PANTHER" id="PTHR42943">
    <property type="entry name" value="GLUTATHIONE S-TRANSFERASE KAPPA"/>
    <property type="match status" value="1"/>
</dbReference>
<dbReference type="Gene3D" id="3.40.30.10">
    <property type="entry name" value="Glutaredoxin"/>
    <property type="match status" value="1"/>
</dbReference>
<dbReference type="InterPro" id="IPR051924">
    <property type="entry name" value="GST_Kappa/NadH"/>
</dbReference>
<dbReference type="AlphaFoldDB" id="A0A367XKQ4"/>
<evidence type="ECO:0000313" key="4">
    <source>
        <dbReference type="EMBL" id="RCK53720.1"/>
    </source>
</evidence>
<dbReference type="PANTHER" id="PTHR42943:SF2">
    <property type="entry name" value="GLUTATHIONE S-TRANSFERASE KAPPA 1"/>
    <property type="match status" value="1"/>
</dbReference>
<reference evidence="4 5" key="1">
    <citation type="submission" date="2014-07" db="EMBL/GenBank/DDBJ databases">
        <title>Draft genome sequence of Thalassospira profundimaris S25-3-2.</title>
        <authorList>
            <person name="Lai Q."/>
            <person name="Shao Z."/>
        </authorList>
    </citation>
    <scope>NUCLEOTIDE SEQUENCE [LARGE SCALE GENOMIC DNA]</scope>
    <source>
        <strain evidence="4 5">S25-3-2</strain>
    </source>
</reference>
<organism evidence="4 5">
    <name type="scientific">Thalassospira profundimaris</name>
    <dbReference type="NCBI Taxonomy" id="502049"/>
    <lineage>
        <taxon>Bacteria</taxon>
        <taxon>Pseudomonadati</taxon>
        <taxon>Pseudomonadota</taxon>
        <taxon>Alphaproteobacteria</taxon>
        <taxon>Rhodospirillales</taxon>
        <taxon>Thalassospiraceae</taxon>
        <taxon>Thalassospira</taxon>
    </lineage>
</organism>
<proteinExistence type="inferred from homology"/>
<dbReference type="GO" id="GO:0006749">
    <property type="term" value="P:glutathione metabolic process"/>
    <property type="evidence" value="ECO:0007669"/>
    <property type="project" value="TreeGrafter"/>
</dbReference>
<dbReference type="InterPro" id="IPR001853">
    <property type="entry name" value="DSBA-like_thioredoxin_dom"/>
</dbReference>